<accession>A0A077M6K2</accession>
<comment type="caution">
    <text evidence="2">The sequence shown here is derived from an EMBL/GenBank/DDBJ whole genome shotgun (WGS) entry which is preliminary data.</text>
</comment>
<evidence type="ECO:0000259" key="1">
    <source>
        <dbReference type="Pfam" id="PF13185"/>
    </source>
</evidence>
<dbReference type="OrthoDB" id="7066078at2"/>
<evidence type="ECO:0000313" key="3">
    <source>
        <dbReference type="Proteomes" id="UP000035721"/>
    </source>
</evidence>
<dbReference type="Pfam" id="PF13185">
    <property type="entry name" value="GAF_2"/>
    <property type="match status" value="1"/>
</dbReference>
<dbReference type="InterPro" id="IPR029016">
    <property type="entry name" value="GAF-like_dom_sf"/>
</dbReference>
<dbReference type="STRING" id="1194083.BN12_60010"/>
<dbReference type="Proteomes" id="UP000035721">
    <property type="component" value="Unassembled WGS sequence"/>
</dbReference>
<protein>
    <recommendedName>
        <fullName evidence="1">GAF domain-containing protein</fullName>
    </recommendedName>
</protein>
<name>A0A077M6K2_9MICO</name>
<dbReference type="SUPFAM" id="SSF55781">
    <property type="entry name" value="GAF domain-like"/>
    <property type="match status" value="1"/>
</dbReference>
<keyword evidence="3" id="KW-1185">Reference proteome</keyword>
<feature type="domain" description="GAF" evidence="1">
    <location>
        <begin position="42"/>
        <end position="175"/>
    </location>
</feature>
<organism evidence="2 3">
    <name type="scientific">Nostocoides japonicum T1-X7</name>
    <dbReference type="NCBI Taxonomy" id="1194083"/>
    <lineage>
        <taxon>Bacteria</taxon>
        <taxon>Bacillati</taxon>
        <taxon>Actinomycetota</taxon>
        <taxon>Actinomycetes</taxon>
        <taxon>Micrococcales</taxon>
        <taxon>Intrasporangiaceae</taxon>
        <taxon>Nostocoides</taxon>
    </lineage>
</organism>
<proteinExistence type="predicted"/>
<gene>
    <name evidence="2" type="ORF">BN12_60010</name>
</gene>
<dbReference type="AlphaFoldDB" id="A0A077M6K2"/>
<reference evidence="2 3" key="1">
    <citation type="journal article" date="2013" name="ISME J.">
        <title>A metabolic model for members of the genus Tetrasphaera involved in enhanced biological phosphorus removal.</title>
        <authorList>
            <person name="Kristiansen R."/>
            <person name="Nguyen H.T.T."/>
            <person name="Saunders A.M."/>
            <person name="Nielsen J.L."/>
            <person name="Wimmer R."/>
            <person name="Le V.Q."/>
            <person name="McIlroy S.J."/>
            <person name="Petrovski S."/>
            <person name="Seviour R.J."/>
            <person name="Calteau A."/>
            <person name="Nielsen K.L."/>
            <person name="Nielsen P.H."/>
        </authorList>
    </citation>
    <scope>NUCLEOTIDE SEQUENCE [LARGE SCALE GENOMIC DNA]</scope>
    <source>
        <strain evidence="2 3">T1-X7</strain>
    </source>
</reference>
<evidence type="ECO:0000313" key="2">
    <source>
        <dbReference type="EMBL" id="CCH79804.1"/>
    </source>
</evidence>
<dbReference type="InterPro" id="IPR003018">
    <property type="entry name" value="GAF"/>
</dbReference>
<dbReference type="RefSeq" id="WP_083454334.1">
    <property type="nucleotide sequence ID" value="NZ_HF570958.1"/>
</dbReference>
<dbReference type="Gene3D" id="3.30.450.40">
    <property type="match status" value="1"/>
</dbReference>
<dbReference type="EMBL" id="CAJB01000392">
    <property type="protein sequence ID" value="CCH79804.1"/>
    <property type="molecule type" value="Genomic_DNA"/>
</dbReference>
<sequence>MNDGPDLRLVSWWNLPQTTAADWAHAAGDIARAAAVAAPGELFGDLARVCAGLVGWKLFTVLAIDHRQRLARRFYTSDPASYPIGGAKSFYGSELGATAFTDGRAFIARDHQELTRVFPDHELISSLGCGAALNVPVRHHGRVVGSVNILDVPNSYSESDAALIGPLAQYCAATLAEIAVG</sequence>